<dbReference type="OrthoDB" id="432528at2759"/>
<dbReference type="AlphaFoldDB" id="K0S0M5"/>
<feature type="region of interest" description="Disordered" evidence="3">
    <location>
        <begin position="333"/>
        <end position="352"/>
    </location>
</feature>
<accession>K0S0M5</accession>
<dbReference type="Proteomes" id="UP000266841">
    <property type="component" value="Unassembled WGS sequence"/>
</dbReference>
<dbReference type="Gene3D" id="2.120.10.80">
    <property type="entry name" value="Kelch-type beta propeller"/>
    <property type="match status" value="2"/>
</dbReference>
<evidence type="ECO:0000256" key="2">
    <source>
        <dbReference type="ARBA" id="ARBA00022737"/>
    </source>
</evidence>
<dbReference type="InterPro" id="IPR011043">
    <property type="entry name" value="Gal_Oxase/kelch_b-propeller"/>
</dbReference>
<sequence length="600" mass="64622">MLLNLPEPLLRQVALHCSAEEICNLVSSHRSLNESLARSANFCESSSISLVALDSAPPSCALTRTIETRAGLQLLRRDCDDEGPTSDSGGVDHEAARRRFVLHSHVSSIARVEWIPISDYFDHDYHEPISDREGHLCCVLDGPGGTGKRVCIHGGFTDDDVVYLLTAGDGGGGWTWDAAPAGDVTNVYGATLTALPSRGGGGGGCRVAHDVRCMLPDDIAIREISASRAVRFGGFRGGGYSAPCDEVWVLTIYDISSDNYSRHFTVPFWDKIEPSTTSGYSRHHNARAYHTATLVCDRYLVIIGGMGHEGSTDTVAVLDTQTWTWIGSDIKRSNDDGSCRPSPSGRHGHSVVDDSRRNRLVLFGGGSGTDLLRSGVDNSEVWELKMGGDEAGLRADGSLQPCWLWTQLHGTIVRDGVGNFDDSEDMDDNESSYVSGERLSPLEALNLGRCHNGLKVSPDSALLLFGSGRPNTNAVLGYNLKTDEFIRPNVSGPLPVARFTGVAAVLGEGYIFCHGGFNSDTGGSLGDMHLLDLAPQVGRVFDSLPLDDNPVSHPATSDEDLESVSRRTMGGDIMRRILLQMMAGNALDAEEMESMIARIS</sequence>
<keyword evidence="5" id="KW-1185">Reference proteome</keyword>
<dbReference type="SUPFAM" id="SSF50965">
    <property type="entry name" value="Galactose oxidase, central domain"/>
    <property type="match status" value="1"/>
</dbReference>
<evidence type="ECO:0000256" key="3">
    <source>
        <dbReference type="SAM" id="MobiDB-lite"/>
    </source>
</evidence>
<dbReference type="OMA" id="SANFCES"/>
<dbReference type="PANTHER" id="PTHR46093">
    <property type="entry name" value="ACYL-COA-BINDING DOMAIN-CONTAINING PROTEIN 5"/>
    <property type="match status" value="1"/>
</dbReference>
<dbReference type="PANTHER" id="PTHR46093:SF18">
    <property type="entry name" value="FIBRONECTIN TYPE-III DOMAIN-CONTAINING PROTEIN"/>
    <property type="match status" value="1"/>
</dbReference>
<organism evidence="4 5">
    <name type="scientific">Thalassiosira oceanica</name>
    <name type="common">Marine diatom</name>
    <dbReference type="NCBI Taxonomy" id="159749"/>
    <lineage>
        <taxon>Eukaryota</taxon>
        <taxon>Sar</taxon>
        <taxon>Stramenopiles</taxon>
        <taxon>Ochrophyta</taxon>
        <taxon>Bacillariophyta</taxon>
        <taxon>Coscinodiscophyceae</taxon>
        <taxon>Thalassiosirophycidae</taxon>
        <taxon>Thalassiosirales</taxon>
        <taxon>Thalassiosiraceae</taxon>
        <taxon>Thalassiosira</taxon>
    </lineage>
</organism>
<name>K0S0M5_THAOC</name>
<evidence type="ECO:0000313" key="5">
    <source>
        <dbReference type="Proteomes" id="UP000266841"/>
    </source>
</evidence>
<dbReference type="InterPro" id="IPR015915">
    <property type="entry name" value="Kelch-typ_b-propeller"/>
</dbReference>
<evidence type="ECO:0000313" key="4">
    <source>
        <dbReference type="EMBL" id="EJK58204.1"/>
    </source>
</evidence>
<evidence type="ECO:0000256" key="1">
    <source>
        <dbReference type="ARBA" id="ARBA00022441"/>
    </source>
</evidence>
<reference evidence="4 5" key="1">
    <citation type="journal article" date="2012" name="Genome Biol.">
        <title>Genome and low-iron response of an oceanic diatom adapted to chronic iron limitation.</title>
        <authorList>
            <person name="Lommer M."/>
            <person name="Specht M."/>
            <person name="Roy A.S."/>
            <person name="Kraemer L."/>
            <person name="Andreson R."/>
            <person name="Gutowska M.A."/>
            <person name="Wolf J."/>
            <person name="Bergner S.V."/>
            <person name="Schilhabel M.B."/>
            <person name="Klostermeier U.C."/>
            <person name="Beiko R.G."/>
            <person name="Rosenstiel P."/>
            <person name="Hippler M."/>
            <person name="Laroche J."/>
        </authorList>
    </citation>
    <scope>NUCLEOTIDE SEQUENCE [LARGE SCALE GENOMIC DNA]</scope>
    <source>
        <strain evidence="4 5">CCMP1005</strain>
    </source>
</reference>
<gene>
    <name evidence="4" type="ORF">THAOC_21688</name>
</gene>
<comment type="caution">
    <text evidence="4">The sequence shown here is derived from an EMBL/GenBank/DDBJ whole genome shotgun (WGS) entry which is preliminary data.</text>
</comment>
<dbReference type="EMBL" id="AGNL01025915">
    <property type="protein sequence ID" value="EJK58204.1"/>
    <property type="molecule type" value="Genomic_DNA"/>
</dbReference>
<keyword evidence="1" id="KW-0880">Kelch repeat</keyword>
<dbReference type="eggNOG" id="ENOG502S94H">
    <property type="taxonomic scope" value="Eukaryota"/>
</dbReference>
<keyword evidence="2" id="KW-0677">Repeat</keyword>
<proteinExistence type="predicted"/>
<protein>
    <submittedName>
        <fullName evidence="4">Uncharacterized protein</fullName>
    </submittedName>
</protein>